<feature type="region of interest" description="Disordered" evidence="1">
    <location>
        <begin position="1"/>
        <end position="38"/>
    </location>
</feature>
<proteinExistence type="predicted"/>
<evidence type="ECO:0000313" key="2">
    <source>
        <dbReference type="EMBL" id="MBD2772020.1"/>
    </source>
</evidence>
<protein>
    <submittedName>
        <fullName evidence="2">Uncharacterized protein</fullName>
    </submittedName>
</protein>
<dbReference type="Proteomes" id="UP000629098">
    <property type="component" value="Unassembled WGS sequence"/>
</dbReference>
<accession>A0A8J7CBX9</accession>
<feature type="compositionally biased region" description="Basic and acidic residues" evidence="1">
    <location>
        <begin position="140"/>
        <end position="149"/>
    </location>
</feature>
<reference evidence="2" key="1">
    <citation type="submission" date="2020-09" db="EMBL/GenBank/DDBJ databases">
        <title>Iningainema tapete sp. nov. (Scytonemataceae, Cyanobacteria) from greenhouses in central Florida (USA) produces two types of nodularin with biosynthetic potential for microcystin-LR and anabaenopeptins.</title>
        <authorList>
            <person name="Berthold D.E."/>
            <person name="Lefler F.W."/>
            <person name="Huang I.-S."/>
            <person name="Abdulla H."/>
            <person name="Zimba P.V."/>
            <person name="Laughinghouse H.D. IV."/>
        </authorList>
    </citation>
    <scope>NUCLEOTIDE SEQUENCE</scope>
    <source>
        <strain evidence="2">BLCCT55</strain>
    </source>
</reference>
<dbReference type="EMBL" id="JACXAE010000034">
    <property type="protein sequence ID" value="MBD2772020.1"/>
    <property type="molecule type" value="Genomic_DNA"/>
</dbReference>
<organism evidence="2 3">
    <name type="scientific">Iningainema tapete BLCC-T55</name>
    <dbReference type="NCBI Taxonomy" id="2748662"/>
    <lineage>
        <taxon>Bacteria</taxon>
        <taxon>Bacillati</taxon>
        <taxon>Cyanobacteriota</taxon>
        <taxon>Cyanophyceae</taxon>
        <taxon>Nostocales</taxon>
        <taxon>Scytonemataceae</taxon>
        <taxon>Iningainema tapete</taxon>
    </lineage>
</organism>
<feature type="region of interest" description="Disordered" evidence="1">
    <location>
        <begin position="130"/>
        <end position="161"/>
    </location>
</feature>
<dbReference type="RefSeq" id="WP_190826312.1">
    <property type="nucleotide sequence ID" value="NZ_CAWPPI010000034.1"/>
</dbReference>
<evidence type="ECO:0000313" key="3">
    <source>
        <dbReference type="Proteomes" id="UP000629098"/>
    </source>
</evidence>
<feature type="compositionally biased region" description="Polar residues" evidence="1">
    <location>
        <begin position="1"/>
        <end position="15"/>
    </location>
</feature>
<keyword evidence="3" id="KW-1185">Reference proteome</keyword>
<feature type="compositionally biased region" description="Polar residues" evidence="1">
    <location>
        <begin position="150"/>
        <end position="161"/>
    </location>
</feature>
<gene>
    <name evidence="2" type="ORF">ICL16_07940</name>
</gene>
<sequence>MNSQIQPNENVTNPEASYRDFNSDAQDTNNKDEASDESINTEAINQDSSNEISLDNQNINPVLITIQVIPNSEIAIISIGIKNATPIIKTINKTELTSHPIINDCLVELEKYLPKMLAICKQKENQNIYHEHQQSSPSVQKRELPESKNKASNSSNQLSLF</sequence>
<evidence type="ECO:0000256" key="1">
    <source>
        <dbReference type="SAM" id="MobiDB-lite"/>
    </source>
</evidence>
<comment type="caution">
    <text evidence="2">The sequence shown here is derived from an EMBL/GenBank/DDBJ whole genome shotgun (WGS) entry which is preliminary data.</text>
</comment>
<dbReference type="AlphaFoldDB" id="A0A8J7CBX9"/>
<name>A0A8J7CBX9_9CYAN</name>